<dbReference type="GO" id="GO:0004089">
    <property type="term" value="F:carbonate dehydratase activity"/>
    <property type="evidence" value="ECO:0007669"/>
    <property type="project" value="UniProtKB-UniRule"/>
</dbReference>
<dbReference type="EC" id="4.2.1.1" evidence="2 8"/>
<evidence type="ECO:0000256" key="4">
    <source>
        <dbReference type="ARBA" id="ARBA00022833"/>
    </source>
</evidence>
<dbReference type="Gene3D" id="3.40.1050.10">
    <property type="entry name" value="Carbonic anhydrase"/>
    <property type="match status" value="1"/>
</dbReference>
<comment type="catalytic activity">
    <reaction evidence="6 8">
        <text>hydrogencarbonate + H(+) = CO2 + H2O</text>
        <dbReference type="Rhea" id="RHEA:10748"/>
        <dbReference type="ChEBI" id="CHEBI:15377"/>
        <dbReference type="ChEBI" id="CHEBI:15378"/>
        <dbReference type="ChEBI" id="CHEBI:16526"/>
        <dbReference type="ChEBI" id="CHEBI:17544"/>
        <dbReference type="EC" id="4.2.1.1"/>
    </reaction>
</comment>
<comment type="similarity">
    <text evidence="1 8">Belongs to the beta-class carbonic anhydrase family.</text>
</comment>
<comment type="function">
    <text evidence="8">Reversible hydration of carbon dioxide.</text>
</comment>
<dbReference type="InterPro" id="IPR001765">
    <property type="entry name" value="Carbonic_anhydrase"/>
</dbReference>
<sequence length="148" mass="17175">MPGELFTINNIANIVPPYCDALEYVATTSAIEYAINVLEVENVIVCGHSNCGGCNIDHNSFESLERLPLMRKWLELIKPIKMSSSNDTWKRMVEQNNVIEQLKHLMTYPYIYEKVKTENLKLSGWYYQIETGEIFIYDEGAKEFQLRN</sequence>
<protein>
    <recommendedName>
        <fullName evidence="2 8">Carbonic anhydrase</fullName>
        <ecNumber evidence="2 8">4.2.1.1</ecNumber>
    </recommendedName>
    <alternativeName>
        <fullName evidence="8">Carbonate dehydratase</fullName>
    </alternativeName>
</protein>
<dbReference type="GO" id="GO:0008270">
    <property type="term" value="F:zinc ion binding"/>
    <property type="evidence" value="ECO:0007669"/>
    <property type="project" value="UniProtKB-UniRule"/>
</dbReference>
<evidence type="ECO:0000256" key="8">
    <source>
        <dbReference type="RuleBase" id="RU003956"/>
    </source>
</evidence>
<gene>
    <name evidence="9" type="ORF">SAMN02745751_00564</name>
</gene>
<dbReference type="Pfam" id="PF00484">
    <property type="entry name" value="Pro_CA"/>
    <property type="match status" value="1"/>
</dbReference>
<comment type="cofactor">
    <cofactor evidence="7">
        <name>Zn(2+)</name>
        <dbReference type="ChEBI" id="CHEBI:29105"/>
    </cofactor>
    <text evidence="7">Binds 1 zinc ion per subunit.</text>
</comment>
<dbReference type="PROSITE" id="PS00705">
    <property type="entry name" value="PROK_CO2_ANHYDRASE_2"/>
    <property type="match status" value="1"/>
</dbReference>
<dbReference type="AlphaFoldDB" id="A0A1M6C348"/>
<evidence type="ECO:0000256" key="2">
    <source>
        <dbReference type="ARBA" id="ARBA00012925"/>
    </source>
</evidence>
<dbReference type="EMBL" id="FQZL01000005">
    <property type="protein sequence ID" value="SHI55440.1"/>
    <property type="molecule type" value="Genomic_DNA"/>
</dbReference>
<evidence type="ECO:0000256" key="7">
    <source>
        <dbReference type="PIRSR" id="PIRSR601765-1"/>
    </source>
</evidence>
<dbReference type="PANTHER" id="PTHR11002">
    <property type="entry name" value="CARBONIC ANHYDRASE"/>
    <property type="match status" value="1"/>
</dbReference>
<evidence type="ECO:0000256" key="6">
    <source>
        <dbReference type="ARBA" id="ARBA00048348"/>
    </source>
</evidence>
<name>A0A1M6C348_9FIRM</name>
<dbReference type="InterPro" id="IPR015892">
    <property type="entry name" value="Carbonic_anhydrase_CS"/>
</dbReference>
<evidence type="ECO:0000313" key="9">
    <source>
        <dbReference type="EMBL" id="SHI55440.1"/>
    </source>
</evidence>
<evidence type="ECO:0000256" key="5">
    <source>
        <dbReference type="ARBA" id="ARBA00023239"/>
    </source>
</evidence>
<feature type="binding site" evidence="7">
    <location>
        <position position="48"/>
    </location>
    <ligand>
        <name>Zn(2+)</name>
        <dbReference type="ChEBI" id="CHEBI:29105"/>
    </ligand>
</feature>
<feature type="binding site" evidence="7">
    <location>
        <position position="51"/>
    </location>
    <ligand>
        <name>Zn(2+)</name>
        <dbReference type="ChEBI" id="CHEBI:29105"/>
    </ligand>
</feature>
<dbReference type="Proteomes" id="UP000184052">
    <property type="component" value="Unassembled WGS sequence"/>
</dbReference>
<evidence type="ECO:0000256" key="3">
    <source>
        <dbReference type="ARBA" id="ARBA00022723"/>
    </source>
</evidence>
<dbReference type="GO" id="GO:0015976">
    <property type="term" value="P:carbon utilization"/>
    <property type="evidence" value="ECO:0007669"/>
    <property type="project" value="InterPro"/>
</dbReference>
<dbReference type="SUPFAM" id="SSF53056">
    <property type="entry name" value="beta-carbonic anhydrase, cab"/>
    <property type="match status" value="1"/>
</dbReference>
<keyword evidence="4 7" id="KW-0862">Zinc</keyword>
<keyword evidence="10" id="KW-1185">Reference proteome</keyword>
<evidence type="ECO:0000256" key="1">
    <source>
        <dbReference type="ARBA" id="ARBA00006217"/>
    </source>
</evidence>
<keyword evidence="3 7" id="KW-0479">Metal-binding</keyword>
<dbReference type="PANTHER" id="PTHR11002:SF76">
    <property type="entry name" value="CARBONIC ANHYDRASE"/>
    <property type="match status" value="1"/>
</dbReference>
<dbReference type="SMART" id="SM00947">
    <property type="entry name" value="Pro_CA"/>
    <property type="match status" value="1"/>
</dbReference>
<keyword evidence="5 8" id="KW-0456">Lyase</keyword>
<organism evidence="9 10">
    <name type="scientific">Dethiosulfatibacter aminovorans DSM 17477</name>
    <dbReference type="NCBI Taxonomy" id="1121476"/>
    <lineage>
        <taxon>Bacteria</taxon>
        <taxon>Bacillati</taxon>
        <taxon>Bacillota</taxon>
        <taxon>Tissierellia</taxon>
        <taxon>Dethiosulfatibacter</taxon>
    </lineage>
</organism>
<dbReference type="InterPro" id="IPR036874">
    <property type="entry name" value="Carbonic_anhydrase_sf"/>
</dbReference>
<proteinExistence type="inferred from homology"/>
<accession>A0A1M6C348</accession>
<evidence type="ECO:0000313" key="10">
    <source>
        <dbReference type="Proteomes" id="UP000184052"/>
    </source>
</evidence>
<dbReference type="STRING" id="1121476.SAMN02745751_00564"/>
<reference evidence="9 10" key="1">
    <citation type="submission" date="2016-11" db="EMBL/GenBank/DDBJ databases">
        <authorList>
            <person name="Jaros S."/>
            <person name="Januszkiewicz K."/>
            <person name="Wedrychowicz H."/>
        </authorList>
    </citation>
    <scope>NUCLEOTIDE SEQUENCE [LARGE SCALE GENOMIC DNA]</scope>
    <source>
        <strain evidence="9 10">DSM 17477</strain>
    </source>
</reference>